<name>A0AC35FC44_9BILA</name>
<sequence length="247" mass="28846">MKWFLLFLFLIVESSAFFSFDFKDAENADKNVERKEEKIRKLVDLKFSNFSENDICKTCHSSVAVPIRKIFACVFEKPELVKQVKEEMVFNAMNDFKNISAEERQKYCNSHLEAYVGVLNCIKKVDAPEHHGVIQSNYKMIKYERGMNCGKMDKKKIMDVFKNGEKMLSDFPKYQNYIKQAKFLQKIQHEPSEKYHCLPVRVGEAYQIAAIESHEIPFGAHEYIATAMHLITTMKGNYPFKTFEECA</sequence>
<organism evidence="1 2">
    <name type="scientific">Panagrolaimus sp. PS1159</name>
    <dbReference type="NCBI Taxonomy" id="55785"/>
    <lineage>
        <taxon>Eukaryota</taxon>
        <taxon>Metazoa</taxon>
        <taxon>Ecdysozoa</taxon>
        <taxon>Nematoda</taxon>
        <taxon>Chromadorea</taxon>
        <taxon>Rhabditida</taxon>
        <taxon>Tylenchina</taxon>
        <taxon>Panagrolaimomorpha</taxon>
        <taxon>Panagrolaimoidea</taxon>
        <taxon>Panagrolaimidae</taxon>
        <taxon>Panagrolaimus</taxon>
    </lineage>
</organism>
<proteinExistence type="predicted"/>
<accession>A0AC35FC44</accession>
<dbReference type="Proteomes" id="UP000887580">
    <property type="component" value="Unplaced"/>
</dbReference>
<dbReference type="WBParaSite" id="PS1159_v2.g15958.t1">
    <property type="protein sequence ID" value="PS1159_v2.g15958.t1"/>
    <property type="gene ID" value="PS1159_v2.g15958"/>
</dbReference>
<reference evidence="2" key="1">
    <citation type="submission" date="2022-11" db="UniProtKB">
        <authorList>
            <consortium name="WormBaseParasite"/>
        </authorList>
    </citation>
    <scope>IDENTIFICATION</scope>
</reference>
<evidence type="ECO:0000313" key="1">
    <source>
        <dbReference type="Proteomes" id="UP000887580"/>
    </source>
</evidence>
<protein>
    <submittedName>
        <fullName evidence="2">Uncharacterized protein</fullName>
    </submittedName>
</protein>
<evidence type="ECO:0000313" key="2">
    <source>
        <dbReference type="WBParaSite" id="PS1159_v2.g15958.t1"/>
    </source>
</evidence>